<accession>A0A4U6V776</accession>
<feature type="region of interest" description="Disordered" evidence="1">
    <location>
        <begin position="1"/>
        <end position="47"/>
    </location>
</feature>
<name>A0A4U6V776_SETVI</name>
<protein>
    <submittedName>
        <fullName evidence="2">Uncharacterized protein</fullName>
    </submittedName>
</protein>
<feature type="compositionally biased region" description="Polar residues" evidence="1">
    <location>
        <begin position="151"/>
        <end position="162"/>
    </location>
</feature>
<dbReference type="EMBL" id="CM016554">
    <property type="protein sequence ID" value="TKW24272.1"/>
    <property type="molecule type" value="Genomic_DNA"/>
</dbReference>
<keyword evidence="3" id="KW-1185">Reference proteome</keyword>
<dbReference type="AlphaFoldDB" id="A0A4U6V776"/>
<gene>
    <name evidence="2" type="ORF">SEVIR_3G041880v2</name>
</gene>
<reference evidence="2" key="1">
    <citation type="submission" date="2019-03" db="EMBL/GenBank/DDBJ databases">
        <title>WGS assembly of Setaria viridis.</title>
        <authorList>
            <person name="Huang P."/>
            <person name="Jenkins J."/>
            <person name="Grimwood J."/>
            <person name="Barry K."/>
            <person name="Healey A."/>
            <person name="Mamidi S."/>
            <person name="Sreedasyam A."/>
            <person name="Shu S."/>
            <person name="Feldman M."/>
            <person name="Wu J."/>
            <person name="Yu Y."/>
            <person name="Chen C."/>
            <person name="Johnson J."/>
            <person name="Rokhsar D."/>
            <person name="Baxter I."/>
            <person name="Schmutz J."/>
            <person name="Brutnell T."/>
            <person name="Kellogg E."/>
        </authorList>
    </citation>
    <scope>NUCLEOTIDE SEQUENCE [LARGE SCALE GENOMIC DNA]</scope>
</reference>
<feature type="region of interest" description="Disordered" evidence="1">
    <location>
        <begin position="103"/>
        <end position="176"/>
    </location>
</feature>
<sequence length="285" mass="30198">MGSLFERFSRNPTPTTRIGAGFPPFPSTGSFSPPSPPRDEPRRSGESGAMAAPFIYCRSSIEGNTEDALLKAAFDGDLARVKGIIKTLGIGTGNRAAVFSYTNKHGSSYNPDDVAPSGPSARRVAATPPPSHTVQQAHAASPSFPRLGRDQVSSPRRPSTRQWRPRGCVPATATESTRLGAKTANTAAPRPPVTAQAPRREVTATCATVADQQAARPYPGTMTTLQCVLPGAGTQARDSHTYDPPTPASAELLPVELLPRQPSPTRRHEDPTLIEVVACRCKTPA</sequence>
<evidence type="ECO:0000256" key="1">
    <source>
        <dbReference type="SAM" id="MobiDB-lite"/>
    </source>
</evidence>
<dbReference type="Proteomes" id="UP000298652">
    <property type="component" value="Chromosome 3"/>
</dbReference>
<dbReference type="Gramene" id="TKW24272">
    <property type="protein sequence ID" value="TKW24272"/>
    <property type="gene ID" value="SEVIR_3G041880v2"/>
</dbReference>
<organism evidence="2 3">
    <name type="scientific">Setaria viridis</name>
    <name type="common">Green bristlegrass</name>
    <name type="synonym">Setaria italica subsp. viridis</name>
    <dbReference type="NCBI Taxonomy" id="4556"/>
    <lineage>
        <taxon>Eukaryota</taxon>
        <taxon>Viridiplantae</taxon>
        <taxon>Streptophyta</taxon>
        <taxon>Embryophyta</taxon>
        <taxon>Tracheophyta</taxon>
        <taxon>Spermatophyta</taxon>
        <taxon>Magnoliopsida</taxon>
        <taxon>Liliopsida</taxon>
        <taxon>Poales</taxon>
        <taxon>Poaceae</taxon>
        <taxon>PACMAD clade</taxon>
        <taxon>Panicoideae</taxon>
        <taxon>Panicodae</taxon>
        <taxon>Paniceae</taxon>
        <taxon>Cenchrinae</taxon>
        <taxon>Setaria</taxon>
    </lineage>
</organism>
<proteinExistence type="predicted"/>
<evidence type="ECO:0000313" key="3">
    <source>
        <dbReference type="Proteomes" id="UP000298652"/>
    </source>
</evidence>
<evidence type="ECO:0000313" key="2">
    <source>
        <dbReference type="EMBL" id="TKW24272.1"/>
    </source>
</evidence>